<proteinExistence type="predicted"/>
<organism evidence="1 2">
    <name type="scientific">Catharanthus roseus</name>
    <name type="common">Madagascar periwinkle</name>
    <name type="synonym">Vinca rosea</name>
    <dbReference type="NCBI Taxonomy" id="4058"/>
    <lineage>
        <taxon>Eukaryota</taxon>
        <taxon>Viridiplantae</taxon>
        <taxon>Streptophyta</taxon>
        <taxon>Embryophyta</taxon>
        <taxon>Tracheophyta</taxon>
        <taxon>Spermatophyta</taxon>
        <taxon>Magnoliopsida</taxon>
        <taxon>eudicotyledons</taxon>
        <taxon>Gunneridae</taxon>
        <taxon>Pentapetalae</taxon>
        <taxon>asterids</taxon>
        <taxon>lamiids</taxon>
        <taxon>Gentianales</taxon>
        <taxon>Apocynaceae</taxon>
        <taxon>Rauvolfioideae</taxon>
        <taxon>Vinceae</taxon>
        <taxon>Catharanthinae</taxon>
        <taxon>Catharanthus</taxon>
    </lineage>
</organism>
<protein>
    <submittedName>
        <fullName evidence="1">Uncharacterized protein</fullName>
    </submittedName>
</protein>
<reference evidence="2" key="1">
    <citation type="journal article" date="2023" name="Nat. Plants">
        <title>Single-cell RNA sequencing provides a high-resolution roadmap for understanding the multicellular compartmentation of specialized metabolism.</title>
        <authorList>
            <person name="Sun S."/>
            <person name="Shen X."/>
            <person name="Li Y."/>
            <person name="Li Y."/>
            <person name="Wang S."/>
            <person name="Li R."/>
            <person name="Zhang H."/>
            <person name="Shen G."/>
            <person name="Guo B."/>
            <person name="Wei J."/>
            <person name="Xu J."/>
            <person name="St-Pierre B."/>
            <person name="Chen S."/>
            <person name="Sun C."/>
        </authorList>
    </citation>
    <scope>NUCLEOTIDE SEQUENCE [LARGE SCALE GENOMIC DNA]</scope>
</reference>
<evidence type="ECO:0000313" key="2">
    <source>
        <dbReference type="Proteomes" id="UP001060085"/>
    </source>
</evidence>
<accession>A0ACC0AIQ2</accession>
<keyword evidence="2" id="KW-1185">Reference proteome</keyword>
<dbReference type="Proteomes" id="UP001060085">
    <property type="component" value="Linkage Group LG06"/>
</dbReference>
<sequence length="297" mass="33320">MNQQKQAPHLHLRSSLRKKRNCFSCDGLIGVIPQKESDFLSLEDEMKKKLMSPSSSENGGLFENAYFLKWKTEDVLGLVKYHPIPCIFAASLLFFMGVEYTLRMVPSSSPPFDLGFVATLPLHRLLASRPILNSFLAGLNTVFVGMQTVYILWTWMIEGRPRATISALFMFTCRGILGYLTQLPVPEDFLGSGVDFPVGNVSFFLFYSGHVAASVIASLDMKRMQRWEMAWTFDTLNILQVVRLLSTRGHYTIDLAVGIGAGILFDSLAGKYVESKKKEVTTTTTSPTYGAFYTYVK</sequence>
<evidence type="ECO:0000313" key="1">
    <source>
        <dbReference type="EMBL" id="KAI5660486.1"/>
    </source>
</evidence>
<dbReference type="EMBL" id="CM044706">
    <property type="protein sequence ID" value="KAI5660486.1"/>
    <property type="molecule type" value="Genomic_DNA"/>
</dbReference>
<gene>
    <name evidence="1" type="ORF">M9H77_29279</name>
</gene>
<comment type="caution">
    <text evidence="1">The sequence shown here is derived from an EMBL/GenBank/DDBJ whole genome shotgun (WGS) entry which is preliminary data.</text>
</comment>
<name>A0ACC0AIQ2_CATRO</name>